<gene>
    <name evidence="1" type="ORF">AVEN_205875_1</name>
</gene>
<dbReference type="GO" id="GO:0003676">
    <property type="term" value="F:nucleic acid binding"/>
    <property type="evidence" value="ECO:0007669"/>
    <property type="project" value="InterPro"/>
</dbReference>
<accession>A0A4Y2IW87</accession>
<reference evidence="1 2" key="1">
    <citation type="journal article" date="2019" name="Sci. Rep.">
        <title>Orb-weaving spider Araneus ventricosus genome elucidates the spidroin gene catalogue.</title>
        <authorList>
            <person name="Kono N."/>
            <person name="Nakamura H."/>
            <person name="Ohtoshi R."/>
            <person name="Moran D.A.P."/>
            <person name="Shinohara A."/>
            <person name="Yoshida Y."/>
            <person name="Fujiwara M."/>
            <person name="Mori M."/>
            <person name="Tomita M."/>
            <person name="Arakawa K."/>
        </authorList>
    </citation>
    <scope>NUCLEOTIDE SEQUENCE [LARGE SCALE GENOMIC DNA]</scope>
</reference>
<keyword evidence="2" id="KW-1185">Reference proteome</keyword>
<comment type="caution">
    <text evidence="1">The sequence shown here is derived from an EMBL/GenBank/DDBJ whole genome shotgun (WGS) entry which is preliminary data.</text>
</comment>
<dbReference type="Proteomes" id="UP000499080">
    <property type="component" value="Unassembled WGS sequence"/>
</dbReference>
<protein>
    <recommendedName>
        <fullName evidence="3">Tc1-like transposase DDE domain-containing protein</fullName>
    </recommendedName>
</protein>
<dbReference type="PANTHER" id="PTHR47326">
    <property type="entry name" value="TRANSPOSABLE ELEMENT TC3 TRANSPOSASE-LIKE PROTEIN"/>
    <property type="match status" value="1"/>
</dbReference>
<dbReference type="Gene3D" id="3.30.420.10">
    <property type="entry name" value="Ribonuclease H-like superfamily/Ribonuclease H"/>
    <property type="match status" value="1"/>
</dbReference>
<sequence>MCQFERWFLQQLAAQPDLSAHVLFTYESTFIREGISNTHNLHVWASSNPCDTRPHEYQKHFSVNVWAGIVGDHLIVPYLLPFRLDVRTYLTFLQQVSPELLQPVAANMQACMWFQHDGAPPHFSLDVRSVLDAKFPRRWISRGGPTHWTTRSPDLSSLYFSCGAI</sequence>
<evidence type="ECO:0000313" key="2">
    <source>
        <dbReference type="Proteomes" id="UP000499080"/>
    </source>
</evidence>
<proteinExistence type="predicted"/>
<dbReference type="EMBL" id="BGPR01002928">
    <property type="protein sequence ID" value="GBM81172.1"/>
    <property type="molecule type" value="Genomic_DNA"/>
</dbReference>
<dbReference type="AlphaFoldDB" id="A0A4Y2IW87"/>
<dbReference type="PANTHER" id="PTHR47326:SF1">
    <property type="entry name" value="HTH PSQ-TYPE DOMAIN-CONTAINING PROTEIN"/>
    <property type="match status" value="1"/>
</dbReference>
<dbReference type="OrthoDB" id="6436917at2759"/>
<dbReference type="InterPro" id="IPR036397">
    <property type="entry name" value="RNaseH_sf"/>
</dbReference>
<evidence type="ECO:0000313" key="1">
    <source>
        <dbReference type="EMBL" id="GBM81172.1"/>
    </source>
</evidence>
<name>A0A4Y2IW87_ARAVE</name>
<organism evidence="1 2">
    <name type="scientific">Araneus ventricosus</name>
    <name type="common">Orbweaver spider</name>
    <name type="synonym">Epeira ventricosa</name>
    <dbReference type="NCBI Taxonomy" id="182803"/>
    <lineage>
        <taxon>Eukaryota</taxon>
        <taxon>Metazoa</taxon>
        <taxon>Ecdysozoa</taxon>
        <taxon>Arthropoda</taxon>
        <taxon>Chelicerata</taxon>
        <taxon>Arachnida</taxon>
        <taxon>Araneae</taxon>
        <taxon>Araneomorphae</taxon>
        <taxon>Entelegynae</taxon>
        <taxon>Araneoidea</taxon>
        <taxon>Araneidae</taxon>
        <taxon>Araneus</taxon>
    </lineage>
</organism>
<evidence type="ECO:0008006" key="3">
    <source>
        <dbReference type="Google" id="ProtNLM"/>
    </source>
</evidence>